<dbReference type="GO" id="GO:0005737">
    <property type="term" value="C:cytoplasm"/>
    <property type="evidence" value="ECO:0007669"/>
    <property type="project" value="TreeGrafter"/>
</dbReference>
<dbReference type="SUPFAM" id="SSF55073">
    <property type="entry name" value="Nucleotide cyclase"/>
    <property type="match status" value="1"/>
</dbReference>
<dbReference type="Pfam" id="PF13191">
    <property type="entry name" value="AAA_16"/>
    <property type="match status" value="1"/>
</dbReference>
<evidence type="ECO:0000256" key="2">
    <source>
        <dbReference type="ARBA" id="ARBA00022840"/>
    </source>
</evidence>
<dbReference type="CDD" id="cd07302">
    <property type="entry name" value="CHD"/>
    <property type="match status" value="1"/>
</dbReference>
<protein>
    <submittedName>
        <fullName evidence="5">Adenylate cyclase 2</fullName>
        <ecNumber evidence="5">4.6.1.1</ecNumber>
    </submittedName>
</protein>
<dbReference type="PROSITE" id="PS50105">
    <property type="entry name" value="SAM_DOMAIN"/>
    <property type="match status" value="1"/>
</dbReference>
<dbReference type="Gene3D" id="1.10.150.50">
    <property type="entry name" value="Transcription Factor, Ets-1"/>
    <property type="match status" value="1"/>
</dbReference>
<evidence type="ECO:0000259" key="4">
    <source>
        <dbReference type="PROSITE" id="PS50125"/>
    </source>
</evidence>
<dbReference type="EC" id="4.6.1.1" evidence="5"/>
<proteinExistence type="predicted"/>
<name>A0A0P1EC96_9RHOB</name>
<dbReference type="Gene3D" id="1.25.40.10">
    <property type="entry name" value="Tetratricopeptide repeat domain"/>
    <property type="match status" value="1"/>
</dbReference>
<dbReference type="InterPro" id="IPR027417">
    <property type="entry name" value="P-loop_NTPase"/>
</dbReference>
<dbReference type="PANTHER" id="PTHR16305">
    <property type="entry name" value="TESTICULAR SOLUBLE ADENYLYL CYCLASE"/>
    <property type="match status" value="1"/>
</dbReference>
<dbReference type="SUPFAM" id="SSF47769">
    <property type="entry name" value="SAM/Pointed domain"/>
    <property type="match status" value="1"/>
</dbReference>
<dbReference type="SMART" id="SM00044">
    <property type="entry name" value="CYCc"/>
    <property type="match status" value="1"/>
</dbReference>
<dbReference type="GO" id="GO:0009190">
    <property type="term" value="P:cyclic nucleotide biosynthetic process"/>
    <property type="evidence" value="ECO:0007669"/>
    <property type="project" value="InterPro"/>
</dbReference>
<dbReference type="GO" id="GO:0035556">
    <property type="term" value="P:intracellular signal transduction"/>
    <property type="evidence" value="ECO:0007669"/>
    <property type="project" value="InterPro"/>
</dbReference>
<dbReference type="RefSeq" id="WP_058276766.1">
    <property type="nucleotide sequence ID" value="NZ_CYPU01000021.1"/>
</dbReference>
<gene>
    <name evidence="5" type="primary">cyaB_4</name>
    <name evidence="5" type="ORF">RUA4292_01190</name>
</gene>
<dbReference type="Pfam" id="PF00211">
    <property type="entry name" value="Guanylate_cyc"/>
    <property type="match status" value="1"/>
</dbReference>
<sequence>MVDLTEFLESLALGQYLSAFNDNDVDFETLHHLTDDDLISLGLSLGHRRKLSAALNFLETNETSEKKQLRTEQRDVLAERRQLTVMFCDLVGSTKLSAQLDPEDLRRLMQQYHHAVSQTIVDHGGHVAKLLGDGVLAYFGFPDAKENDSENAVRAARHVVSSVSQVSPVGPGAPDSLEVRIGIATGTVVIGDMTGASVTDFDSVVGETPNLAARLQTLADPGSIVISAETQALVGDVFDYEALGAQQISGFSDPLPAWRVLHEKTGTNRFDVLRGADITDLVGRSEEADLLRRRWASVEQGTGSVVFISGEAGIGKSRLLKSLRREIVNDDITRLQFQCSNFHRGTAFAPVIGYFEHVAGFAHDDNPERRLSKFKSALGENPNEIIASLLRLKNARKMSDIEPDPELRRERVLVELMEMVELRGAKGPMLIVFEDLHWSDDSTLEFVNRVVDAASRLPILLVVTARPGVEVAWTNDPHVSFMMLKRLDRKAVRALIQAVTQGRSLPAAVQDQIAQRTDGVPLFIEELTRSILHSDYLREDGDRLVVAGAISQQAIPMTLQETLMARLDRLSPVKDVAQLGAVIGRRFTADLILVASQADQETLFSSLKILELEGLVSRRGSGPDAVYEFRHALIQEAAYGSLLKSRRLELHERIGRHLMEHAENSDPAMIAYHLTEAGLRPEAIDFWIAAGDRSNETAGFAEALENYSHALEHLREISASEARHAREIDVLLSIGPCQVQVLGPASDEVYETYFTALQLGDDHGAPEQRFKALWGLWFYYFMLGAVPKMRDLANRLIPLAKEIGDEALELEGHHCEWAALSLLGDFAGALTSTEKGIEAYEEEKHHWMTFHYGGHDPGLCAHSLKAVNLCVLGYPDRAKEIADKAIGQAIRLNHGYSLLETLFCSLIVMMLRSEYDAINSQAGRLIALTDAGRLPPEARDLASGFVGWVETETGSETEGLARMERSISGWQGFWGAWCFPLDAAFALALAQKGNAEAALQIVKTASEMGGNTGGHWWDAEFNRIRGNILLCKDASEHDAAEECFVRAKAAAQARQARLFELRAAVDLTKLRLQSGDLQAARDHLEPILTKFTEGRDLPDFLRAREILDRCNLE</sequence>
<dbReference type="InterPro" id="IPR001054">
    <property type="entry name" value="A/G_cyclase"/>
</dbReference>
<keyword evidence="1" id="KW-0547">Nucleotide-binding</keyword>
<accession>A0A0P1EC96</accession>
<dbReference type="Pfam" id="PF00536">
    <property type="entry name" value="SAM_1"/>
    <property type="match status" value="1"/>
</dbReference>
<dbReference type="SMART" id="SM00454">
    <property type="entry name" value="SAM"/>
    <property type="match status" value="1"/>
</dbReference>
<reference evidence="5 6" key="1">
    <citation type="submission" date="2015-09" db="EMBL/GenBank/DDBJ databases">
        <authorList>
            <consortium name="Swine Surveillance"/>
        </authorList>
    </citation>
    <scope>NUCLEOTIDE SEQUENCE [LARGE SCALE GENOMIC DNA]</scope>
    <source>
        <strain evidence="5 6">CECT 4292</strain>
    </source>
</reference>
<evidence type="ECO:0000256" key="1">
    <source>
        <dbReference type="ARBA" id="ARBA00022741"/>
    </source>
</evidence>
<dbReference type="GO" id="GO:0004016">
    <property type="term" value="F:adenylate cyclase activity"/>
    <property type="evidence" value="ECO:0007669"/>
    <property type="project" value="UniProtKB-EC"/>
</dbReference>
<feature type="domain" description="Guanylate cyclase" evidence="4">
    <location>
        <begin position="84"/>
        <end position="216"/>
    </location>
</feature>
<feature type="domain" description="SAM" evidence="3">
    <location>
        <begin position="1"/>
        <end position="61"/>
    </location>
</feature>
<evidence type="ECO:0000313" key="5">
    <source>
        <dbReference type="EMBL" id="CUH47023.1"/>
    </source>
</evidence>
<dbReference type="InterPro" id="IPR041664">
    <property type="entry name" value="AAA_16"/>
</dbReference>
<dbReference type="AlphaFoldDB" id="A0A0P1EC96"/>
<dbReference type="PROSITE" id="PS50125">
    <property type="entry name" value="GUANYLATE_CYCLASE_2"/>
    <property type="match status" value="1"/>
</dbReference>
<dbReference type="Gene3D" id="3.40.50.300">
    <property type="entry name" value="P-loop containing nucleotide triphosphate hydrolases"/>
    <property type="match status" value="1"/>
</dbReference>
<dbReference type="OrthoDB" id="341967at2"/>
<dbReference type="EMBL" id="CYPU01000021">
    <property type="protein sequence ID" value="CUH47023.1"/>
    <property type="molecule type" value="Genomic_DNA"/>
</dbReference>
<dbReference type="InterPro" id="IPR001660">
    <property type="entry name" value="SAM"/>
</dbReference>
<evidence type="ECO:0000313" key="6">
    <source>
        <dbReference type="Proteomes" id="UP000050783"/>
    </source>
</evidence>
<dbReference type="CDD" id="cd09487">
    <property type="entry name" value="SAM_superfamily"/>
    <property type="match status" value="1"/>
</dbReference>
<keyword evidence="5" id="KW-0456">Lyase</keyword>
<dbReference type="PANTHER" id="PTHR16305:SF28">
    <property type="entry name" value="GUANYLATE CYCLASE DOMAIN-CONTAINING PROTEIN"/>
    <property type="match status" value="1"/>
</dbReference>
<evidence type="ECO:0000259" key="3">
    <source>
        <dbReference type="PROSITE" id="PS50105"/>
    </source>
</evidence>
<dbReference type="SUPFAM" id="SSF52540">
    <property type="entry name" value="P-loop containing nucleoside triphosphate hydrolases"/>
    <property type="match status" value="1"/>
</dbReference>
<dbReference type="InterPro" id="IPR011990">
    <property type="entry name" value="TPR-like_helical_dom_sf"/>
</dbReference>
<dbReference type="GeneID" id="55492455"/>
<dbReference type="Gene3D" id="3.30.70.1230">
    <property type="entry name" value="Nucleotide cyclase"/>
    <property type="match status" value="1"/>
</dbReference>
<organism evidence="5 6">
    <name type="scientific">Ruegeria atlantica</name>
    <dbReference type="NCBI Taxonomy" id="81569"/>
    <lineage>
        <taxon>Bacteria</taxon>
        <taxon>Pseudomonadati</taxon>
        <taxon>Pseudomonadota</taxon>
        <taxon>Alphaproteobacteria</taxon>
        <taxon>Rhodobacterales</taxon>
        <taxon>Roseobacteraceae</taxon>
        <taxon>Ruegeria</taxon>
    </lineage>
</organism>
<dbReference type="Proteomes" id="UP000050783">
    <property type="component" value="Unassembled WGS sequence"/>
</dbReference>
<dbReference type="InterPro" id="IPR029787">
    <property type="entry name" value="Nucleotide_cyclase"/>
</dbReference>
<dbReference type="InterPro" id="IPR013761">
    <property type="entry name" value="SAM/pointed_sf"/>
</dbReference>
<dbReference type="GO" id="GO:0005524">
    <property type="term" value="F:ATP binding"/>
    <property type="evidence" value="ECO:0007669"/>
    <property type="project" value="UniProtKB-KW"/>
</dbReference>
<keyword evidence="2" id="KW-0067">ATP-binding</keyword>